<evidence type="ECO:0000313" key="4">
    <source>
        <dbReference type="EMBL" id="KGO56790.1"/>
    </source>
</evidence>
<protein>
    <submittedName>
        <fullName evidence="4">Transcription factor, fungi</fullName>
    </submittedName>
</protein>
<organism evidence="4 5">
    <name type="scientific">Penicillium expansum</name>
    <name type="common">Blue mold rot fungus</name>
    <dbReference type="NCBI Taxonomy" id="27334"/>
    <lineage>
        <taxon>Eukaryota</taxon>
        <taxon>Fungi</taxon>
        <taxon>Dikarya</taxon>
        <taxon>Ascomycota</taxon>
        <taxon>Pezizomycotina</taxon>
        <taxon>Eurotiomycetes</taxon>
        <taxon>Eurotiomycetidae</taxon>
        <taxon>Eurotiales</taxon>
        <taxon>Aspergillaceae</taxon>
        <taxon>Penicillium</taxon>
    </lineage>
</organism>
<dbReference type="GO" id="GO:0003700">
    <property type="term" value="F:DNA-binding transcription factor activity"/>
    <property type="evidence" value="ECO:0007669"/>
    <property type="project" value="InterPro"/>
</dbReference>
<comment type="caution">
    <text evidence="4">The sequence shown here is derived from an EMBL/GenBank/DDBJ whole genome shotgun (WGS) entry which is preliminary data.</text>
</comment>
<keyword evidence="5" id="KW-1185">Reference proteome</keyword>
<evidence type="ECO:0000256" key="3">
    <source>
        <dbReference type="SAM" id="Phobius"/>
    </source>
</evidence>
<keyword evidence="1" id="KW-0539">Nucleus</keyword>
<sequence>MTEELSGNDISVGRACDRCRKRKLAIDIHLSRVRSAVTGRLLVQIADPQDQTAKHLIVLRGKSGPGEGKIDQIGKRLSRLNHLVESLLENPARATNNTSSKHPETCVVSRPKPLQTTSASPRIADWPVRKMPDEHTDDTMLGQSSFRAQSTFAIDLARTVVGTNQPTGSNQEVQTLLDMLRHIGTAFNERHYSSRRLFPLMTAAAPLKEYQMPPIEAAVALLRKSEVLASDPDIRNTNVEESGAQMSLGSMCQKNIEIALSKLTLYIQPSYGMTLALGLGVTYAIHVSNPILAGKQFLFWMIYFFEKTLSVRLGRSSIILDRDIDMPSSKNLQTTNTYVMAYFYQLVKLAGLAGRTYEQLYSANALGASENVRIHRALELSQELHENHAEARDENHLWGQSTSNIDEKGQIEFIAASDEVLRLSMLTLIYRAMPPGSSSRTTFGPECITSARCALESHQTIVRAFGMQESPLLLSAYVNWTILFTPFTPFIILFCHCIETRDKEDLYQMHTFLKSIECACQHSRTIAKHHHLFSVFYYVAVRYTELSSPSSAMEEEQIQLRSEVDAQLSALGLQPHTAYISSPNLHQNGLKDSLTMAIERNESDWVQDPWLERWFSFNQQMMGLLDGNDLPF</sequence>
<proteinExistence type="predicted"/>
<keyword evidence="3" id="KW-0812">Transmembrane</keyword>
<dbReference type="AlphaFoldDB" id="A0A0A2JX76"/>
<dbReference type="Proteomes" id="UP000030143">
    <property type="component" value="Unassembled WGS sequence"/>
</dbReference>
<keyword evidence="3" id="KW-1133">Transmembrane helix</keyword>
<evidence type="ECO:0000256" key="2">
    <source>
        <dbReference type="SAM" id="MobiDB-lite"/>
    </source>
</evidence>
<dbReference type="CDD" id="cd12148">
    <property type="entry name" value="fungal_TF_MHR"/>
    <property type="match status" value="1"/>
</dbReference>
<name>A0A0A2JX76_PENEN</name>
<evidence type="ECO:0000313" key="5">
    <source>
        <dbReference type="Proteomes" id="UP000030143"/>
    </source>
</evidence>
<accession>A0A0A2JX76</accession>
<reference evidence="4 5" key="1">
    <citation type="journal article" date="2015" name="Mol. Plant Microbe Interact.">
        <title>Genome, transcriptome, and functional analyses of Penicillium expansum provide new insights into secondary metabolism and pathogenicity.</title>
        <authorList>
            <person name="Ballester A.R."/>
            <person name="Marcet-Houben M."/>
            <person name="Levin E."/>
            <person name="Sela N."/>
            <person name="Selma-Lazaro C."/>
            <person name="Carmona L."/>
            <person name="Wisniewski M."/>
            <person name="Droby S."/>
            <person name="Gonzalez-Candelas L."/>
            <person name="Gabaldon T."/>
        </authorList>
    </citation>
    <scope>NUCLEOTIDE SEQUENCE [LARGE SCALE GENOMIC DNA]</scope>
    <source>
        <strain evidence="4 5">MD-8</strain>
    </source>
</reference>
<dbReference type="InterPro" id="IPR050987">
    <property type="entry name" value="AtrR-like"/>
</dbReference>
<keyword evidence="3" id="KW-0472">Membrane</keyword>
<evidence type="ECO:0000256" key="1">
    <source>
        <dbReference type="ARBA" id="ARBA00023242"/>
    </source>
</evidence>
<dbReference type="HOGENOM" id="CLU_009377_1_1_1"/>
<dbReference type="STRING" id="27334.A0A0A2JX76"/>
<feature type="region of interest" description="Disordered" evidence="2">
    <location>
        <begin position="93"/>
        <end position="118"/>
    </location>
</feature>
<dbReference type="RefSeq" id="XP_016598488.1">
    <property type="nucleotide sequence ID" value="XM_016747139.1"/>
</dbReference>
<dbReference type="VEuPathDB" id="FungiDB:PEXP_020520"/>
<dbReference type="PANTHER" id="PTHR46910">
    <property type="entry name" value="TRANSCRIPTION FACTOR PDR1"/>
    <property type="match status" value="1"/>
</dbReference>
<feature type="transmembrane region" description="Helical" evidence="3">
    <location>
        <begin position="477"/>
        <end position="498"/>
    </location>
</feature>
<dbReference type="GeneID" id="27682559"/>
<gene>
    <name evidence="4" type="ORF">PEX2_098690</name>
</gene>
<dbReference type="EMBL" id="JQFZ01000160">
    <property type="protein sequence ID" value="KGO56790.1"/>
    <property type="molecule type" value="Genomic_DNA"/>
</dbReference>
<dbReference type="PANTHER" id="PTHR46910:SF5">
    <property type="entry name" value="ZN(II)2CYS6 TRANSCRIPTION FACTOR (EUROFUNG)"/>
    <property type="match status" value="1"/>
</dbReference>